<gene>
    <name evidence="1" type="ORF">GWK09_07080</name>
</gene>
<sequence length="205" mass="23443">MRQNLEKALRAAMTYSEFRDLVSELAEKHGTTGPEQTEAYKNYTALNDRRMRRWDKTLRITDDQVEEIRDYEQSVFWLVITESWCGDAAPSLPVMNRMSELNEKIQLRIILRIDFPEVMDLFLTDGKQSIPKLIAIDAETFAVLAVWGPLPSKAAEIASAYKSEHGSLTAAFKEDLQQWFNADKGRNILEDLMGLLALKQVGDRS</sequence>
<dbReference type="SUPFAM" id="SSF52833">
    <property type="entry name" value="Thioredoxin-like"/>
    <property type="match status" value="1"/>
</dbReference>
<dbReference type="AlphaFoldDB" id="A0A6P0UAR0"/>
<accession>A0A6P0UAR0</accession>
<dbReference type="EMBL" id="JAABOP010000001">
    <property type="protein sequence ID" value="NER10274.1"/>
    <property type="molecule type" value="Genomic_DNA"/>
</dbReference>
<dbReference type="Gene3D" id="3.40.30.10">
    <property type="entry name" value="Glutaredoxin"/>
    <property type="match status" value="1"/>
</dbReference>
<keyword evidence="2" id="KW-1185">Reference proteome</keyword>
<name>A0A6P0UAR0_9FLAO</name>
<reference evidence="1 2" key="1">
    <citation type="submission" date="2020-01" db="EMBL/GenBank/DDBJ databases">
        <title>Muriicola jejuensis KCTC 22299.</title>
        <authorList>
            <person name="Wang G."/>
        </authorList>
    </citation>
    <scope>NUCLEOTIDE SEQUENCE [LARGE SCALE GENOMIC DNA]</scope>
    <source>
        <strain evidence="1 2">KCTC 22299</strain>
    </source>
</reference>
<organism evidence="1 2">
    <name type="scientific">Muriicola jejuensis</name>
    <dbReference type="NCBI Taxonomy" id="504488"/>
    <lineage>
        <taxon>Bacteria</taxon>
        <taxon>Pseudomonadati</taxon>
        <taxon>Bacteroidota</taxon>
        <taxon>Flavobacteriia</taxon>
        <taxon>Flavobacteriales</taxon>
        <taxon>Flavobacteriaceae</taxon>
        <taxon>Muriicola</taxon>
    </lineage>
</organism>
<evidence type="ECO:0000313" key="1">
    <source>
        <dbReference type="EMBL" id="NER10274.1"/>
    </source>
</evidence>
<dbReference type="Pfam" id="PF14595">
    <property type="entry name" value="Thioredoxin_9"/>
    <property type="match status" value="1"/>
</dbReference>
<protein>
    <submittedName>
        <fullName evidence="1">Thioredoxin family protein</fullName>
    </submittedName>
</protein>
<evidence type="ECO:0000313" key="2">
    <source>
        <dbReference type="Proteomes" id="UP000468443"/>
    </source>
</evidence>
<comment type="caution">
    <text evidence="1">The sequence shown here is derived from an EMBL/GenBank/DDBJ whole genome shotgun (WGS) entry which is preliminary data.</text>
</comment>
<dbReference type="Proteomes" id="UP000468443">
    <property type="component" value="Unassembled WGS sequence"/>
</dbReference>
<dbReference type="InterPro" id="IPR036249">
    <property type="entry name" value="Thioredoxin-like_sf"/>
</dbReference>
<proteinExistence type="predicted"/>